<keyword evidence="5" id="KW-1133">Transmembrane helix</keyword>
<evidence type="ECO:0000256" key="2">
    <source>
        <dbReference type="ARBA" id="ARBA00022737"/>
    </source>
</evidence>
<dbReference type="PROSITE" id="PS50082">
    <property type="entry name" value="WD_REPEATS_2"/>
    <property type="match status" value="3"/>
</dbReference>
<dbReference type="InterPro" id="IPR036322">
    <property type="entry name" value="WD40_repeat_dom_sf"/>
</dbReference>
<feature type="compositionally biased region" description="Low complexity" evidence="4">
    <location>
        <begin position="1109"/>
        <end position="1118"/>
    </location>
</feature>
<keyword evidence="5" id="KW-0472">Membrane</keyword>
<dbReference type="Gene3D" id="2.130.10.10">
    <property type="entry name" value="YVTN repeat-like/Quinoprotein amine dehydrogenase"/>
    <property type="match status" value="3"/>
</dbReference>
<reference evidence="8" key="1">
    <citation type="journal article" date="2019" name="Int. J. Syst. Evol. Microbiol.">
        <title>The Global Catalogue of Microorganisms (GCM) 10K type strain sequencing project: providing services to taxonomists for standard genome sequencing and annotation.</title>
        <authorList>
            <consortium name="The Broad Institute Genomics Platform"/>
            <consortium name="The Broad Institute Genome Sequencing Center for Infectious Disease"/>
            <person name="Wu L."/>
            <person name="Ma J."/>
        </authorList>
    </citation>
    <scope>NUCLEOTIDE SEQUENCE [LARGE SCALE GENOMIC DNA]</scope>
    <source>
        <strain evidence="8">ICMP 6774ER</strain>
    </source>
</reference>
<dbReference type="EMBL" id="JBHUFV010000047">
    <property type="protein sequence ID" value="MFD1936042.1"/>
    <property type="molecule type" value="Genomic_DNA"/>
</dbReference>
<dbReference type="NCBIfam" id="NF047832">
    <property type="entry name" value="caspase_w_EACC1"/>
    <property type="match status" value="1"/>
</dbReference>
<gene>
    <name evidence="7" type="ORF">ACFSKW_31690</name>
</gene>
<feature type="repeat" description="WD" evidence="3">
    <location>
        <begin position="760"/>
        <end position="801"/>
    </location>
</feature>
<feature type="transmembrane region" description="Helical" evidence="5">
    <location>
        <begin position="628"/>
        <end position="652"/>
    </location>
</feature>
<keyword evidence="8" id="KW-1185">Reference proteome</keyword>
<evidence type="ECO:0000313" key="7">
    <source>
        <dbReference type="EMBL" id="MFD1936042.1"/>
    </source>
</evidence>
<proteinExistence type="predicted"/>
<dbReference type="SMART" id="SM00320">
    <property type="entry name" value="WD40"/>
    <property type="match status" value="10"/>
</dbReference>
<name>A0ABW4T505_9ACTN</name>
<dbReference type="CDD" id="cd00200">
    <property type="entry name" value="WD40"/>
    <property type="match status" value="1"/>
</dbReference>
<dbReference type="Proteomes" id="UP001597368">
    <property type="component" value="Unassembled WGS sequence"/>
</dbReference>
<dbReference type="RefSeq" id="WP_379576139.1">
    <property type="nucleotide sequence ID" value="NZ_JBHUFV010000047.1"/>
</dbReference>
<evidence type="ECO:0000313" key="8">
    <source>
        <dbReference type="Proteomes" id="UP001597368"/>
    </source>
</evidence>
<protein>
    <recommendedName>
        <fullName evidence="6">Novel STAND NTPase 1 domain-containing protein</fullName>
    </recommendedName>
</protein>
<evidence type="ECO:0000256" key="5">
    <source>
        <dbReference type="SAM" id="Phobius"/>
    </source>
</evidence>
<dbReference type="SUPFAM" id="SSF52540">
    <property type="entry name" value="P-loop containing nucleoside triphosphate hydrolases"/>
    <property type="match status" value="1"/>
</dbReference>
<feature type="domain" description="Novel STAND NTPase 1" evidence="6">
    <location>
        <begin position="333"/>
        <end position="575"/>
    </location>
</feature>
<sequence length="1359" mass="139831">MTAGDFEGASALLLGTGTHAPGSDLPDLPAVARTLDDLREALLTRCGLASARVVLDPASPREMGDAIASAASAEGPLIVYYAGHGLVSRRGALHLAAAETVSRPLGLEHTALPYDLLRRYLLDNVEGPLVVVLDCCFSGRAIDGMSDPWDVAEISGAYVLTSAGRSEPSFAPEGMRHTAFSGALLRLLSAPPPVLTLAGLHRHLSRDLPAAGFPRPRVRTTGRAGELVLLRAPSAGHPPVRQAPAASFDGSPYKGLEAFGTADAALFFGRERLVETLVRRLDDPEPLIVTGASGSGKSSLLRAGLVPALKQRAAGTSIAVITPSEPVPPDVDVLVVDQFEEAFIAGTLPGFTGRVVLGVRADFLGRCAAVPELRAGLERGPVVVGPMSADELRAAVERPALAAGLTLEPGLVELLLRDLGTEPGRLPLLSHALLVTWQRRRGGTLTVAGYQAAGGIGGALAATADDVLASLPSPEAARAVFLRLVHVGEGTDDTRRRADLDRLLAEVPDALAACEVIDAFAADTARLITIDGVAVAITHEALLTAWPALRGWLDSDRTGLLVEQRVLESAAAWAGDDAGLYRGARLSLAREWAEGRPVGPAARAFLDASLALEEREILAARRRARRRVLLSAVLGVLLVLSVAAGGIALHLYGSAEAARRSATARALVLQANAQIQADPPAALRLALAALAVEPGERHEAALVGLLAGTSYGARLKGADQDLLGLAYSPAGRTVATVGLEGTAEVWDTSRPHAPVRLAALRGHAGNVRAAAFSPDGRTLVTGGDDGIVIVWRVSDWARTDTLEPGHGRVYALAFSPDGGRLALGAAEGALVWPVGGDRAEAVLETRKDDPVRSVAFTRDGRRVVTSTRFTDCTLWTPADGSAVRFSSPAPVEGEQAQVTWAIAVSPDGRSIATSGQRSRAYLWNIEGARPRLVADLAGHASAVNAVAFNGDGRLLATAGGDGRTIVWEVSEGAPVQRAVVGGRTGGITAAAFDPVTSDLVTTDSDGMTVLWETARLRPPAVLARLPQPDVGRGALAGDGGRLVTVTAEHAVTLWELGSGLTRAAALAEDAGEVSALAVDGTAVLVGREDGSAVMWKAGATPPDTPPAGRPVTRPPGARVTAAATTGGMAMVGAEDGSATLWPGPTSDPVPLPRGAGPAGSVDAVALSGDGRLAATGDAHGLVRLWTLEEPGRPVLAGSFAADPSGIVSAALSSDGRRLLIGGSAKLATLWDVSDPVRPVRLAGLANDGAVVSSVGFALGSAVAYTGAGGGPVSLWRLESSGQARRYATLPAADAVTLSADGRRMFAVGAETGAVVWDLASYAAVLRDPVAAACGIAHGGFDEGEWTRLTGGLPYQRSCP</sequence>
<evidence type="ECO:0000256" key="3">
    <source>
        <dbReference type="PROSITE-ProRule" id="PRU00221"/>
    </source>
</evidence>
<dbReference type="PROSITE" id="PS50294">
    <property type="entry name" value="WD_REPEATS_REGION"/>
    <property type="match status" value="2"/>
</dbReference>
<evidence type="ECO:0000256" key="1">
    <source>
        <dbReference type="ARBA" id="ARBA00022574"/>
    </source>
</evidence>
<dbReference type="InterPro" id="IPR019775">
    <property type="entry name" value="WD40_repeat_CS"/>
</dbReference>
<dbReference type="SUPFAM" id="SSF50978">
    <property type="entry name" value="WD40 repeat-like"/>
    <property type="match status" value="2"/>
</dbReference>
<accession>A0ABW4T505</accession>
<dbReference type="InterPro" id="IPR049052">
    <property type="entry name" value="nSTAND1"/>
</dbReference>
<comment type="caution">
    <text evidence="7">The sequence shown here is derived from an EMBL/GenBank/DDBJ whole genome shotgun (WGS) entry which is preliminary data.</text>
</comment>
<keyword evidence="2" id="KW-0677">Repeat</keyword>
<dbReference type="PROSITE" id="PS00678">
    <property type="entry name" value="WD_REPEATS_1"/>
    <property type="match status" value="1"/>
</dbReference>
<dbReference type="Pfam" id="PF00400">
    <property type="entry name" value="WD40"/>
    <property type="match status" value="3"/>
</dbReference>
<dbReference type="InterPro" id="IPR015943">
    <property type="entry name" value="WD40/YVTN_repeat-like_dom_sf"/>
</dbReference>
<dbReference type="Gene3D" id="3.40.50.1460">
    <property type="match status" value="1"/>
</dbReference>
<feature type="region of interest" description="Disordered" evidence="4">
    <location>
        <begin position="1098"/>
        <end position="1118"/>
    </location>
</feature>
<dbReference type="InterPro" id="IPR001680">
    <property type="entry name" value="WD40_rpt"/>
</dbReference>
<dbReference type="InterPro" id="IPR027417">
    <property type="entry name" value="P-loop_NTPase"/>
</dbReference>
<feature type="repeat" description="WD" evidence="3">
    <location>
        <begin position="936"/>
        <end position="977"/>
    </location>
</feature>
<feature type="repeat" description="WD" evidence="3">
    <location>
        <begin position="715"/>
        <end position="747"/>
    </location>
</feature>
<keyword evidence="5" id="KW-0812">Transmembrane</keyword>
<dbReference type="Pfam" id="PF20703">
    <property type="entry name" value="nSTAND1"/>
    <property type="match status" value="2"/>
</dbReference>
<organism evidence="7 8">
    <name type="scientific">Nonomuraea mangrovi</name>
    <dbReference type="NCBI Taxonomy" id="2316207"/>
    <lineage>
        <taxon>Bacteria</taxon>
        <taxon>Bacillati</taxon>
        <taxon>Actinomycetota</taxon>
        <taxon>Actinomycetes</taxon>
        <taxon>Streptosporangiales</taxon>
        <taxon>Streptosporangiaceae</taxon>
        <taxon>Nonomuraea</taxon>
    </lineage>
</organism>
<evidence type="ECO:0000256" key="4">
    <source>
        <dbReference type="SAM" id="MobiDB-lite"/>
    </source>
</evidence>
<dbReference type="PANTHER" id="PTHR19848:SF8">
    <property type="entry name" value="F-BOX AND WD REPEAT DOMAIN CONTAINING 7"/>
    <property type="match status" value="1"/>
</dbReference>
<dbReference type="PANTHER" id="PTHR19848">
    <property type="entry name" value="WD40 REPEAT PROTEIN"/>
    <property type="match status" value="1"/>
</dbReference>
<feature type="domain" description="Novel STAND NTPase 1" evidence="6">
    <location>
        <begin position="252"/>
        <end position="324"/>
    </location>
</feature>
<evidence type="ECO:0000259" key="6">
    <source>
        <dbReference type="Pfam" id="PF20703"/>
    </source>
</evidence>
<keyword evidence="1 3" id="KW-0853">WD repeat</keyword>